<dbReference type="CDD" id="cd03801">
    <property type="entry name" value="GT4_PimA-like"/>
    <property type="match status" value="1"/>
</dbReference>
<dbReference type="GO" id="GO:0016757">
    <property type="term" value="F:glycosyltransferase activity"/>
    <property type="evidence" value="ECO:0007669"/>
    <property type="project" value="InterPro"/>
</dbReference>
<dbReference type="RefSeq" id="WP_113676471.1">
    <property type="nucleotide sequence ID" value="NZ_CP030261.1"/>
</dbReference>
<dbReference type="KEGG" id="ffl:HYN86_01495"/>
<reference evidence="3 4" key="1">
    <citation type="submission" date="2018-06" db="EMBL/GenBank/DDBJ databases">
        <title>Genome sequencing of Flavobacterium.</title>
        <authorList>
            <person name="Baek M.-G."/>
            <person name="Yi H."/>
        </authorList>
    </citation>
    <scope>NUCLEOTIDE SEQUENCE [LARGE SCALE GENOMIC DNA]</scope>
    <source>
        <strain evidence="3 4">HYN0086</strain>
    </source>
</reference>
<gene>
    <name evidence="3" type="ORF">HYN86_01495</name>
</gene>
<dbReference type="PANTHER" id="PTHR46401:SF2">
    <property type="entry name" value="GLYCOSYLTRANSFERASE WBBK-RELATED"/>
    <property type="match status" value="1"/>
</dbReference>
<dbReference type="Proteomes" id="UP000251561">
    <property type="component" value="Chromosome"/>
</dbReference>
<dbReference type="SUPFAM" id="SSF53756">
    <property type="entry name" value="UDP-Glycosyltransferase/glycogen phosphorylase"/>
    <property type="match status" value="1"/>
</dbReference>
<sequence length="372" mass="42720">MKFAIITHVVHLRNDCQYFGYAPYIREMNMWLKNVSQLIVVAPVTKGKTSAIDAPYEHANIDFLSVPEFSLTSFKSSVFFIFKIPIILWRIFCAMQKADHIHLRCPGNMGLLGCMIQIFFPFKKKTAKYAGNWDPKSKQPWSYRFQKWILSNAFLTRNMKVLVYGEWPNQSKNIKSFFTATYSESEKSSVEKADFKNGIKFVFVGNLVVGKNPLYAVKLVELLLKNGNDVTLDLYGEGIERNSLENYIQMNKLDTKIVLRGNHSKETLIKAYQKSHFVILPSKSEGWPKAIAEGMFWGCVPIATKVSCVPYMLNFNKHGILLEMNLSKDIVQLENLIINQKSFFDKSQLAAGWSRNFTTDVFENEIAKLLIK</sequence>
<dbReference type="AlphaFoldDB" id="A0A344LN54"/>
<protein>
    <submittedName>
        <fullName evidence="3">Glycosyltransferase family 1 protein</fullName>
    </submittedName>
</protein>
<dbReference type="PANTHER" id="PTHR46401">
    <property type="entry name" value="GLYCOSYLTRANSFERASE WBBK-RELATED"/>
    <property type="match status" value="1"/>
</dbReference>
<evidence type="ECO:0000256" key="1">
    <source>
        <dbReference type="ARBA" id="ARBA00022679"/>
    </source>
</evidence>
<organism evidence="3 4">
    <name type="scientific">Flavobacterium fluviale</name>
    <dbReference type="NCBI Taxonomy" id="2249356"/>
    <lineage>
        <taxon>Bacteria</taxon>
        <taxon>Pseudomonadati</taxon>
        <taxon>Bacteroidota</taxon>
        <taxon>Flavobacteriia</taxon>
        <taxon>Flavobacteriales</taxon>
        <taxon>Flavobacteriaceae</taxon>
        <taxon>Flavobacterium</taxon>
    </lineage>
</organism>
<evidence type="ECO:0000259" key="2">
    <source>
        <dbReference type="Pfam" id="PF00534"/>
    </source>
</evidence>
<proteinExistence type="predicted"/>
<feature type="domain" description="Glycosyl transferase family 1" evidence="2">
    <location>
        <begin position="191"/>
        <end position="340"/>
    </location>
</feature>
<dbReference type="Gene3D" id="3.40.50.2000">
    <property type="entry name" value="Glycogen Phosphorylase B"/>
    <property type="match status" value="1"/>
</dbReference>
<evidence type="ECO:0000313" key="3">
    <source>
        <dbReference type="EMBL" id="AXB55346.1"/>
    </source>
</evidence>
<accession>A0A344LN54</accession>
<evidence type="ECO:0000313" key="4">
    <source>
        <dbReference type="Proteomes" id="UP000251561"/>
    </source>
</evidence>
<name>A0A344LN54_9FLAO</name>
<dbReference type="InterPro" id="IPR001296">
    <property type="entry name" value="Glyco_trans_1"/>
</dbReference>
<dbReference type="Pfam" id="PF00534">
    <property type="entry name" value="Glycos_transf_1"/>
    <property type="match status" value="1"/>
</dbReference>
<dbReference type="EMBL" id="CP030261">
    <property type="protein sequence ID" value="AXB55346.1"/>
    <property type="molecule type" value="Genomic_DNA"/>
</dbReference>
<keyword evidence="1 3" id="KW-0808">Transferase</keyword>
<dbReference type="OrthoDB" id="1395864at2"/>
<keyword evidence="4" id="KW-1185">Reference proteome</keyword>